<dbReference type="Proteomes" id="UP001524642">
    <property type="component" value="Unassembled WGS sequence"/>
</dbReference>
<feature type="domain" description="HTH lysR-type" evidence="6">
    <location>
        <begin position="11"/>
        <end position="68"/>
    </location>
</feature>
<protein>
    <submittedName>
        <fullName evidence="7">LysR family transcriptional regulator</fullName>
    </submittedName>
</protein>
<sequence length="356" mass="38808">MTLRRYLDQRLKLHHLRAVEAIVAQSSLLKASAVLGITQPALTRTVQELEEILGQRLFDRLPRGVRPTEAGNLLAASARRILVELRRLDEALDRLEDPEGGTVAIGTLPVAATGVLPGALTRLTSGHPGIRVRLEQGRTEELLPKLASGEIDLIVGRLYEPASPDGFPREPLWEEPISILARPGHPVFAMGAVPLEALRRYDLILPTVSQRVGQEIEALLAMLELEPASSMRSSSYGFIREMLLATDLIAVMPRLMMAGDLLRGMLRVVPLPVPAPRRPAGIIRPRDRAVPPAGEAFIDCLRAHVAEIGQRGLTDITSGHTAPVESDRTGARSGSRERAQPRQRTGREEPSHDGTG</sequence>
<dbReference type="SUPFAM" id="SSF53850">
    <property type="entry name" value="Periplasmic binding protein-like II"/>
    <property type="match status" value="1"/>
</dbReference>
<evidence type="ECO:0000313" key="8">
    <source>
        <dbReference type="Proteomes" id="UP001524642"/>
    </source>
</evidence>
<dbReference type="InterPro" id="IPR036388">
    <property type="entry name" value="WH-like_DNA-bd_sf"/>
</dbReference>
<dbReference type="Gene3D" id="1.10.10.10">
    <property type="entry name" value="Winged helix-like DNA-binding domain superfamily/Winged helix DNA-binding domain"/>
    <property type="match status" value="1"/>
</dbReference>
<dbReference type="InterPro" id="IPR005119">
    <property type="entry name" value="LysR_subst-bd"/>
</dbReference>
<evidence type="ECO:0000256" key="2">
    <source>
        <dbReference type="ARBA" id="ARBA00023015"/>
    </source>
</evidence>
<evidence type="ECO:0000256" key="4">
    <source>
        <dbReference type="ARBA" id="ARBA00023163"/>
    </source>
</evidence>
<keyword evidence="8" id="KW-1185">Reference proteome</keyword>
<dbReference type="Pfam" id="PF03466">
    <property type="entry name" value="LysR_substrate"/>
    <property type="match status" value="1"/>
</dbReference>
<keyword evidence="3" id="KW-0238">DNA-binding</keyword>
<organism evidence="7 8">
    <name type="scientific">Roseomonas populi</name>
    <dbReference type="NCBI Taxonomy" id="3121582"/>
    <lineage>
        <taxon>Bacteria</taxon>
        <taxon>Pseudomonadati</taxon>
        <taxon>Pseudomonadota</taxon>
        <taxon>Alphaproteobacteria</taxon>
        <taxon>Acetobacterales</taxon>
        <taxon>Roseomonadaceae</taxon>
        <taxon>Roseomonas</taxon>
    </lineage>
</organism>
<gene>
    <name evidence="7" type="ORF">NRP21_17860</name>
</gene>
<dbReference type="RefSeq" id="WP_257717589.1">
    <property type="nucleotide sequence ID" value="NZ_JANJOU010000017.1"/>
</dbReference>
<comment type="caution">
    <text evidence="7">The sequence shown here is derived from an EMBL/GenBank/DDBJ whole genome shotgun (WGS) entry which is preliminary data.</text>
</comment>
<dbReference type="EMBL" id="JANJOU010000017">
    <property type="protein sequence ID" value="MCR0983924.1"/>
    <property type="molecule type" value="Genomic_DNA"/>
</dbReference>
<evidence type="ECO:0000313" key="7">
    <source>
        <dbReference type="EMBL" id="MCR0983924.1"/>
    </source>
</evidence>
<comment type="similarity">
    <text evidence="1">Belongs to the LysR transcriptional regulatory family.</text>
</comment>
<dbReference type="SUPFAM" id="SSF46785">
    <property type="entry name" value="Winged helix' DNA-binding domain"/>
    <property type="match status" value="1"/>
</dbReference>
<keyword evidence="4" id="KW-0804">Transcription</keyword>
<dbReference type="PANTHER" id="PTHR30419">
    <property type="entry name" value="HTH-TYPE TRANSCRIPTIONAL REGULATOR YBHD"/>
    <property type="match status" value="1"/>
</dbReference>
<dbReference type="InterPro" id="IPR050950">
    <property type="entry name" value="HTH-type_LysR_regulators"/>
</dbReference>
<dbReference type="Pfam" id="PF00126">
    <property type="entry name" value="HTH_1"/>
    <property type="match status" value="1"/>
</dbReference>
<evidence type="ECO:0000259" key="6">
    <source>
        <dbReference type="PROSITE" id="PS50931"/>
    </source>
</evidence>
<proteinExistence type="inferred from homology"/>
<feature type="compositionally biased region" description="Basic and acidic residues" evidence="5">
    <location>
        <begin position="325"/>
        <end position="356"/>
    </location>
</feature>
<feature type="region of interest" description="Disordered" evidence="5">
    <location>
        <begin position="312"/>
        <end position="356"/>
    </location>
</feature>
<dbReference type="PROSITE" id="PS50931">
    <property type="entry name" value="HTH_LYSR"/>
    <property type="match status" value="1"/>
</dbReference>
<evidence type="ECO:0000256" key="5">
    <source>
        <dbReference type="SAM" id="MobiDB-lite"/>
    </source>
</evidence>
<keyword evidence="2" id="KW-0805">Transcription regulation</keyword>
<name>A0ABT1X742_9PROT</name>
<dbReference type="PRINTS" id="PR00039">
    <property type="entry name" value="HTHLYSR"/>
</dbReference>
<dbReference type="InterPro" id="IPR036390">
    <property type="entry name" value="WH_DNA-bd_sf"/>
</dbReference>
<dbReference type="PANTHER" id="PTHR30419:SF8">
    <property type="entry name" value="NITROGEN ASSIMILATION TRANSCRIPTIONAL ACTIVATOR-RELATED"/>
    <property type="match status" value="1"/>
</dbReference>
<evidence type="ECO:0000256" key="1">
    <source>
        <dbReference type="ARBA" id="ARBA00009437"/>
    </source>
</evidence>
<dbReference type="Gene3D" id="3.40.190.10">
    <property type="entry name" value="Periplasmic binding protein-like II"/>
    <property type="match status" value="2"/>
</dbReference>
<dbReference type="InterPro" id="IPR000847">
    <property type="entry name" value="LysR_HTH_N"/>
</dbReference>
<accession>A0ABT1X742</accession>
<evidence type="ECO:0000256" key="3">
    <source>
        <dbReference type="ARBA" id="ARBA00023125"/>
    </source>
</evidence>
<reference evidence="7 8" key="1">
    <citation type="submission" date="2022-06" db="EMBL/GenBank/DDBJ databases">
        <title>Roseomonas CN29.</title>
        <authorList>
            <person name="Cheng Y."/>
            <person name="He X."/>
        </authorList>
    </citation>
    <scope>NUCLEOTIDE SEQUENCE [LARGE SCALE GENOMIC DNA]</scope>
    <source>
        <strain evidence="7 8">CN29</strain>
    </source>
</reference>